<keyword evidence="9" id="KW-1185">Reference proteome</keyword>
<dbReference type="Pfam" id="PF04321">
    <property type="entry name" value="RmlD_sub_bind"/>
    <property type="match status" value="1"/>
</dbReference>
<evidence type="ECO:0000313" key="9">
    <source>
        <dbReference type="Proteomes" id="UP000297635"/>
    </source>
</evidence>
<dbReference type="InterPro" id="IPR005913">
    <property type="entry name" value="dTDP_dehydrorham_reduct"/>
</dbReference>
<dbReference type="PANTHER" id="PTHR10491:SF4">
    <property type="entry name" value="METHIONINE ADENOSYLTRANSFERASE 2 SUBUNIT BETA"/>
    <property type="match status" value="1"/>
</dbReference>
<proteinExistence type="inferred from homology"/>
<dbReference type="NCBIfam" id="TIGR01214">
    <property type="entry name" value="rmlD"/>
    <property type="match status" value="1"/>
</dbReference>
<evidence type="ECO:0000256" key="4">
    <source>
        <dbReference type="ARBA" id="ARBA00017099"/>
    </source>
</evidence>
<comment type="pathway">
    <text evidence="1 6">Carbohydrate biosynthesis; dTDP-L-rhamnose biosynthesis.</text>
</comment>
<dbReference type="GO" id="GO:0019305">
    <property type="term" value="P:dTDP-rhamnose biosynthetic process"/>
    <property type="evidence" value="ECO:0007669"/>
    <property type="project" value="UniProtKB-UniPathway"/>
</dbReference>
<dbReference type="UniPathway" id="UPA00124"/>
<evidence type="ECO:0000256" key="5">
    <source>
        <dbReference type="ARBA" id="ARBA00048200"/>
    </source>
</evidence>
<sequence length="291" mass="32525">MKILVTGANGQLGNCLRNCSERGSKDNYIFTDVAELDITNAEAVKRMVKDNDIELIINCAAYTNVDKAEDDAEFAETLNSDAVRNLAEAIKDNDGTLIHISTDYVFGKEPYNVPCREDQKGTPTGVYGMTKLHGEQAIAASGVKSLIFRTAWLYSEYGKNFVKTMLSLTSTKPTLKVVFDQTGTPTYAQDLADTIFDIIENRRYKDNEGIYHYSNEGVCSWYDFTKMIAEIAGNDTCDIQPCHSDEFPSKVTRPSYSVLDKTKIKETFGIKVPYWTDSLKTCIKNIKANEA</sequence>
<dbReference type="CDD" id="cd05254">
    <property type="entry name" value="dTDP_HR_like_SDR_e"/>
    <property type="match status" value="1"/>
</dbReference>
<dbReference type="InterPro" id="IPR036291">
    <property type="entry name" value="NAD(P)-bd_dom_sf"/>
</dbReference>
<evidence type="ECO:0000256" key="6">
    <source>
        <dbReference type="RuleBase" id="RU364082"/>
    </source>
</evidence>
<dbReference type="EMBL" id="SJSA01000002">
    <property type="protein sequence ID" value="TGG36459.1"/>
    <property type="molecule type" value="Genomic_DNA"/>
</dbReference>
<comment type="function">
    <text evidence="6">Catalyzes the reduction of dTDP-6-deoxy-L-lyxo-4-hexulose to yield dTDP-L-rhamnose.</text>
</comment>
<dbReference type="GeneID" id="82150400"/>
<organism evidence="8 9">
    <name type="scientific">Duncaniella freteri</name>
    <dbReference type="NCBI Taxonomy" id="2530391"/>
    <lineage>
        <taxon>Bacteria</taxon>
        <taxon>Pseudomonadati</taxon>
        <taxon>Bacteroidota</taxon>
        <taxon>Bacteroidia</taxon>
        <taxon>Bacteroidales</taxon>
        <taxon>Muribaculaceae</taxon>
        <taxon>Duncaniella</taxon>
    </lineage>
</organism>
<evidence type="ECO:0000259" key="7">
    <source>
        <dbReference type="Pfam" id="PF04321"/>
    </source>
</evidence>
<dbReference type="InterPro" id="IPR029903">
    <property type="entry name" value="RmlD-like-bd"/>
</dbReference>
<dbReference type="AlphaFoldDB" id="A0A4Z0V089"/>
<keyword evidence="6 8" id="KW-0560">Oxidoreductase</keyword>
<gene>
    <name evidence="8" type="primary">rfbD</name>
    <name evidence="8" type="ORF">EZ315_11425</name>
</gene>
<comment type="similarity">
    <text evidence="2 6">Belongs to the dTDP-4-dehydrorhamnose reductase family.</text>
</comment>
<evidence type="ECO:0000256" key="2">
    <source>
        <dbReference type="ARBA" id="ARBA00010944"/>
    </source>
</evidence>
<comment type="catalytic activity">
    <reaction evidence="5">
        <text>dTDP-beta-L-rhamnose + NADP(+) = dTDP-4-dehydro-beta-L-rhamnose + NADPH + H(+)</text>
        <dbReference type="Rhea" id="RHEA:21796"/>
        <dbReference type="ChEBI" id="CHEBI:15378"/>
        <dbReference type="ChEBI" id="CHEBI:57510"/>
        <dbReference type="ChEBI" id="CHEBI:57783"/>
        <dbReference type="ChEBI" id="CHEBI:58349"/>
        <dbReference type="ChEBI" id="CHEBI:62830"/>
        <dbReference type="EC" id="1.1.1.133"/>
    </reaction>
</comment>
<accession>A0A4Z0V089</accession>
<keyword evidence="6" id="KW-0521">NADP</keyword>
<dbReference type="Gene3D" id="3.40.50.720">
    <property type="entry name" value="NAD(P)-binding Rossmann-like Domain"/>
    <property type="match status" value="1"/>
</dbReference>
<dbReference type="PANTHER" id="PTHR10491">
    <property type="entry name" value="DTDP-4-DEHYDRORHAMNOSE REDUCTASE"/>
    <property type="match status" value="1"/>
</dbReference>
<evidence type="ECO:0000256" key="3">
    <source>
        <dbReference type="ARBA" id="ARBA00012929"/>
    </source>
</evidence>
<dbReference type="GO" id="GO:0005829">
    <property type="term" value="C:cytosol"/>
    <property type="evidence" value="ECO:0007669"/>
    <property type="project" value="TreeGrafter"/>
</dbReference>
<comment type="caution">
    <text evidence="8">The sequence shown here is derived from an EMBL/GenBank/DDBJ whole genome shotgun (WGS) entry which is preliminary data.</text>
</comment>
<dbReference type="GO" id="GO:0008831">
    <property type="term" value="F:dTDP-4-dehydrorhamnose reductase activity"/>
    <property type="evidence" value="ECO:0007669"/>
    <property type="project" value="UniProtKB-EC"/>
</dbReference>
<dbReference type="EC" id="1.1.1.133" evidence="3 6"/>
<evidence type="ECO:0000256" key="1">
    <source>
        <dbReference type="ARBA" id="ARBA00004781"/>
    </source>
</evidence>
<dbReference type="SUPFAM" id="SSF51735">
    <property type="entry name" value="NAD(P)-binding Rossmann-fold domains"/>
    <property type="match status" value="1"/>
</dbReference>
<name>A0A4Z0V089_9BACT</name>
<feature type="domain" description="RmlD-like substrate binding" evidence="7">
    <location>
        <begin position="1"/>
        <end position="286"/>
    </location>
</feature>
<dbReference type="RefSeq" id="WP_135472196.1">
    <property type="nucleotide sequence ID" value="NZ_CASJDB010000088.1"/>
</dbReference>
<evidence type="ECO:0000313" key="8">
    <source>
        <dbReference type="EMBL" id="TGG36459.1"/>
    </source>
</evidence>
<protein>
    <recommendedName>
        <fullName evidence="4 6">dTDP-4-dehydrorhamnose reductase</fullName>
        <ecNumber evidence="3 6">1.1.1.133</ecNumber>
    </recommendedName>
</protein>
<dbReference type="Gene3D" id="3.90.25.10">
    <property type="entry name" value="UDP-galactose 4-epimerase, domain 1"/>
    <property type="match status" value="1"/>
</dbReference>
<reference evidence="8 9" key="1">
    <citation type="submission" date="2019-02" db="EMBL/GenBank/DDBJ databases">
        <title>Isolation and identification of novel species under the genus Muribaculum.</title>
        <authorList>
            <person name="Miyake S."/>
            <person name="Ding Y."/>
            <person name="Low A."/>
            <person name="Soh M."/>
            <person name="Seedorf H."/>
        </authorList>
    </citation>
    <scope>NUCLEOTIDE SEQUENCE [LARGE SCALE GENOMIC DNA]</scope>
    <source>
        <strain evidence="8 9">TLL-A3</strain>
    </source>
</reference>
<dbReference type="Proteomes" id="UP000297635">
    <property type="component" value="Unassembled WGS sequence"/>
</dbReference>